<gene>
    <name evidence="1" type="ORF">EGYM00163_LOCUS24738</name>
</gene>
<reference evidence="1" key="1">
    <citation type="submission" date="2021-01" db="EMBL/GenBank/DDBJ databases">
        <authorList>
            <person name="Corre E."/>
            <person name="Pelletier E."/>
            <person name="Niang G."/>
            <person name="Scheremetjew M."/>
            <person name="Finn R."/>
            <person name="Kale V."/>
            <person name="Holt S."/>
            <person name="Cochrane G."/>
            <person name="Meng A."/>
            <person name="Brown T."/>
            <person name="Cohen L."/>
        </authorList>
    </citation>
    <scope>NUCLEOTIDE SEQUENCE</scope>
    <source>
        <strain evidence="1">CCMP1594</strain>
    </source>
</reference>
<dbReference type="AlphaFoldDB" id="A0A7S4FTS1"/>
<evidence type="ECO:0000313" key="1">
    <source>
        <dbReference type="EMBL" id="CAE0813587.1"/>
    </source>
</evidence>
<accession>A0A7S4FTS1</accession>
<protein>
    <submittedName>
        <fullName evidence="1">Uncharacterized protein</fullName>
    </submittedName>
</protein>
<proteinExistence type="predicted"/>
<organism evidence="1">
    <name type="scientific">Eutreptiella gymnastica</name>
    <dbReference type="NCBI Taxonomy" id="73025"/>
    <lineage>
        <taxon>Eukaryota</taxon>
        <taxon>Discoba</taxon>
        <taxon>Euglenozoa</taxon>
        <taxon>Euglenida</taxon>
        <taxon>Spirocuta</taxon>
        <taxon>Euglenophyceae</taxon>
        <taxon>Eutreptiales</taxon>
        <taxon>Eutreptiaceae</taxon>
        <taxon>Eutreptiella</taxon>
    </lineage>
</organism>
<dbReference type="EMBL" id="HBJA01070424">
    <property type="protein sequence ID" value="CAE0813587.1"/>
    <property type="molecule type" value="Transcribed_RNA"/>
</dbReference>
<name>A0A7S4FTS1_9EUGL</name>
<sequence length="107" mass="10681">MQLSALPLRNGDLALACSRPGLVASRMMLPWGVPGSANSGVGSENTAVGCGGELGSYPRGVTGPNRGDPVPCGDGLWGSSIEPVPREGVCGCSRAELKGSTGGELGR</sequence>